<dbReference type="Proteomes" id="UP000019277">
    <property type="component" value="Unassembled WGS sequence"/>
</dbReference>
<name>W7IYD3_9PSEU</name>
<protein>
    <submittedName>
        <fullName evidence="2">Uncharacterized protein</fullName>
    </submittedName>
</protein>
<sequence>MNTTSLAIRVGELNAVADSVGEVISTLNAASGDLGPGEITAAVTEVIDQWQQNLGKMRDKIGTIADNVRGAVANYESVEQGGRDRMMALADETVAEQLVQGLVRNAPDVQVANQHSRQGQGGSTGGGRRHR</sequence>
<evidence type="ECO:0000256" key="1">
    <source>
        <dbReference type="SAM" id="MobiDB-lite"/>
    </source>
</evidence>
<dbReference type="InterPro" id="IPR036689">
    <property type="entry name" value="ESAT-6-like_sf"/>
</dbReference>
<feature type="compositionally biased region" description="Gly residues" evidence="1">
    <location>
        <begin position="119"/>
        <end position="131"/>
    </location>
</feature>
<evidence type="ECO:0000313" key="3">
    <source>
        <dbReference type="Proteomes" id="UP000019277"/>
    </source>
</evidence>
<accession>W7IYD3</accession>
<evidence type="ECO:0000313" key="2">
    <source>
        <dbReference type="EMBL" id="EWC61877.1"/>
    </source>
</evidence>
<dbReference type="Gene3D" id="1.10.287.1060">
    <property type="entry name" value="ESAT-6-like"/>
    <property type="match status" value="1"/>
</dbReference>
<reference evidence="2 3" key="1">
    <citation type="journal article" date="2014" name="Genome Announc.">
        <title>Draft Genome Sequence of the Antitrypanosomally Active Sponge-Associated Bacterium Actinokineospora sp. Strain EG49.</title>
        <authorList>
            <person name="Harjes J."/>
            <person name="Ryu T."/>
            <person name="Abdelmohsen U.R."/>
            <person name="Moitinho-Silva L."/>
            <person name="Horn H."/>
            <person name="Ravasi T."/>
            <person name="Hentschel U."/>
        </authorList>
    </citation>
    <scope>NUCLEOTIDE SEQUENCE [LARGE SCALE GENOMIC DNA]</scope>
    <source>
        <strain evidence="2 3">EG49</strain>
    </source>
</reference>
<comment type="caution">
    <text evidence="2">The sequence shown here is derived from an EMBL/GenBank/DDBJ whole genome shotgun (WGS) entry which is preliminary data.</text>
</comment>
<organism evidence="2 3">
    <name type="scientific">Actinokineospora spheciospongiae</name>
    <dbReference type="NCBI Taxonomy" id="909613"/>
    <lineage>
        <taxon>Bacteria</taxon>
        <taxon>Bacillati</taxon>
        <taxon>Actinomycetota</taxon>
        <taxon>Actinomycetes</taxon>
        <taxon>Pseudonocardiales</taxon>
        <taxon>Pseudonocardiaceae</taxon>
        <taxon>Actinokineospora</taxon>
    </lineage>
</organism>
<keyword evidence="3" id="KW-1185">Reference proteome</keyword>
<proteinExistence type="predicted"/>
<dbReference type="STRING" id="909613.UO65_2810"/>
<dbReference type="SUPFAM" id="SSF140453">
    <property type="entry name" value="EsxAB dimer-like"/>
    <property type="match status" value="1"/>
</dbReference>
<dbReference type="EMBL" id="AYXG01000100">
    <property type="protein sequence ID" value="EWC61877.1"/>
    <property type="molecule type" value="Genomic_DNA"/>
</dbReference>
<gene>
    <name evidence="2" type="ORF">UO65_2810</name>
</gene>
<feature type="region of interest" description="Disordered" evidence="1">
    <location>
        <begin position="109"/>
        <end position="131"/>
    </location>
</feature>
<dbReference type="AlphaFoldDB" id="W7IYD3"/>